<evidence type="ECO:0000313" key="2">
    <source>
        <dbReference type="Proteomes" id="UP000489961"/>
    </source>
</evidence>
<proteinExistence type="predicted"/>
<gene>
    <name evidence="1" type="ORF">SFB21_2948</name>
</gene>
<protein>
    <submittedName>
        <fullName evidence="1">Uncharacterized protein</fullName>
    </submittedName>
</protein>
<dbReference type="AlphaFoldDB" id="A0A811GM57"/>
<sequence>MFVSDQLKNIDEFIDGQAISPKVIEQLNQNDINIEDQLLAAKALRPLQKTHQLYIAQADINAKKNNLAYLFAPFILANLNQQVIYSTPARTSALAIFKQYYNAEKLVKIDLNQAIDSLNVGVELLDSDLNEADFFYLSLIKALCLAHVQTIILITPLSIKLTKLKQIEEFFAVKIHVIDTSANTEAIDLEKLSMAKLLFKNKAKEYVDLCAHFAELNTEILKLNHFYQPHLATQLIEDMFYSEHIYEKMSVYGEYIQTQIQNQKI</sequence>
<organism evidence="1 2">
    <name type="scientific">Acinetobacter bouvetii</name>
    <dbReference type="NCBI Taxonomy" id="202951"/>
    <lineage>
        <taxon>Bacteria</taxon>
        <taxon>Pseudomonadati</taxon>
        <taxon>Pseudomonadota</taxon>
        <taxon>Gammaproteobacteria</taxon>
        <taxon>Moraxellales</taxon>
        <taxon>Moraxellaceae</taxon>
        <taxon>Acinetobacter</taxon>
    </lineage>
</organism>
<name>A0A811GM57_9GAMM</name>
<comment type="caution">
    <text evidence="1">The sequence shown here is derived from an EMBL/GenBank/DDBJ whole genome shotgun (WGS) entry which is preliminary data.</text>
</comment>
<reference evidence="1 2" key="1">
    <citation type="submission" date="2020-02" db="EMBL/GenBank/DDBJ databases">
        <authorList>
            <person name="Chaudhuri R."/>
        </authorList>
    </citation>
    <scope>NUCLEOTIDE SEQUENCE [LARGE SCALE GENOMIC DNA]</scope>
    <source>
        <strain evidence="1">SFB21</strain>
    </source>
</reference>
<dbReference type="EMBL" id="CADDTS010000048">
    <property type="protein sequence ID" value="CAB1221715.1"/>
    <property type="molecule type" value="Genomic_DNA"/>
</dbReference>
<evidence type="ECO:0000313" key="1">
    <source>
        <dbReference type="EMBL" id="CAB1221715.1"/>
    </source>
</evidence>
<dbReference type="Proteomes" id="UP000489961">
    <property type="component" value="Unassembled WGS sequence"/>
</dbReference>
<dbReference type="RefSeq" id="WP_174560680.1">
    <property type="nucleotide sequence ID" value="NZ_CADDTS010000048.1"/>
</dbReference>
<accession>A0A811GM57</accession>